<organism evidence="2 3">
    <name type="scientific">Saccharomonospora xinjiangensis XJ-54</name>
    <dbReference type="NCBI Taxonomy" id="882086"/>
    <lineage>
        <taxon>Bacteria</taxon>
        <taxon>Bacillati</taxon>
        <taxon>Actinomycetota</taxon>
        <taxon>Actinomycetes</taxon>
        <taxon>Pseudonocardiales</taxon>
        <taxon>Pseudonocardiaceae</taxon>
        <taxon>Saccharomonospora</taxon>
    </lineage>
</organism>
<feature type="compositionally biased region" description="Gly residues" evidence="1">
    <location>
        <begin position="207"/>
        <end position="229"/>
    </location>
</feature>
<dbReference type="Gene3D" id="1.20.1260.20">
    <property type="entry name" value="PPE superfamily"/>
    <property type="match status" value="1"/>
</dbReference>
<proteinExistence type="predicted"/>
<evidence type="ECO:0000313" key="2">
    <source>
        <dbReference type="EMBL" id="EID55278.1"/>
    </source>
</evidence>
<dbReference type="STRING" id="882086.SacxiDRAFT_3069"/>
<feature type="region of interest" description="Disordered" evidence="1">
    <location>
        <begin position="174"/>
        <end position="411"/>
    </location>
</feature>
<dbReference type="Proteomes" id="UP000004691">
    <property type="component" value="Unassembled WGS sequence"/>
</dbReference>
<feature type="compositionally biased region" description="Gly residues" evidence="1">
    <location>
        <begin position="327"/>
        <end position="345"/>
    </location>
</feature>
<name>I0V575_9PSEU</name>
<dbReference type="OrthoDB" id="3602820at2"/>
<feature type="compositionally biased region" description="Polar residues" evidence="1">
    <location>
        <begin position="174"/>
        <end position="188"/>
    </location>
</feature>
<dbReference type="HOGENOM" id="CLU_056537_0_0_11"/>
<keyword evidence="3" id="KW-1185">Reference proteome</keyword>
<dbReference type="AlphaFoldDB" id="I0V575"/>
<reference evidence="2 3" key="1">
    <citation type="submission" date="2012-01" db="EMBL/GenBank/DDBJ databases">
        <title>Improved High-Quality Draft sequence of Saccharomonospora xinjiangensis XJ-54.</title>
        <authorList>
            <consortium name="US DOE Joint Genome Institute"/>
            <person name="Lucas S."/>
            <person name="Han J."/>
            <person name="Lapidus A."/>
            <person name="Cheng J.-F."/>
            <person name="Goodwin L."/>
            <person name="Pitluck S."/>
            <person name="Peters L."/>
            <person name="Mikhailova N."/>
            <person name="Teshima H."/>
            <person name="Detter J.C."/>
            <person name="Han C."/>
            <person name="Tapia R."/>
            <person name="Land M."/>
            <person name="Hauser L."/>
            <person name="Kyrpides N."/>
            <person name="Ivanova N."/>
            <person name="Pagani I."/>
            <person name="Brambilla E.-M."/>
            <person name="Klenk H.-P."/>
            <person name="Woyke T."/>
        </authorList>
    </citation>
    <scope>NUCLEOTIDE SEQUENCE [LARGE SCALE GENOMIC DNA]</scope>
    <source>
        <strain evidence="2 3">XJ-54</strain>
    </source>
</reference>
<feature type="compositionally biased region" description="Low complexity" evidence="1">
    <location>
        <begin position="346"/>
        <end position="368"/>
    </location>
</feature>
<sequence>MSGMSGPEIFTNFKEGSGTGALENFADVLIQLRRSYAERAQAIKKVQERMEGAWTGDAGSAASSGAGPLATALEDSAVNMEGTFGSVTGQAQAWHQAANSVEPVPPLPEKPSAWDNITSFGDASENYWQKLGQHIAVSSRNVEVMSSYEAATTSNQDFPRNYTTLSSTGAAVTIDSGTAPSSVSTGTSAVPEVRGGTSATSGPAVTSGGGPVMSGTQFPGGSGPVGPAGSGTRLPGATSPVGPTPQTPGLPAPAPIGGAGPVGTPPTGDTRRNTGRSTGPRPATGPGRGGVGERAGSRLYGPRPAGGAAPASGGAAARLGETPAKGGSLGAPRGTGGGPGMGGTPLGAASAGSSGSAGTRGAGMAPMGAAGGRGQGDEDKEHQRASYLQENDPDEAFIGDLGKTAPPVIGQ</sequence>
<gene>
    <name evidence="2" type="ORF">SacxiDRAFT_3069</name>
</gene>
<feature type="compositionally biased region" description="Low complexity" evidence="1">
    <location>
        <begin position="275"/>
        <end position="285"/>
    </location>
</feature>
<evidence type="ECO:0000256" key="1">
    <source>
        <dbReference type="SAM" id="MobiDB-lite"/>
    </source>
</evidence>
<dbReference type="EMBL" id="JH636049">
    <property type="protein sequence ID" value="EID55278.1"/>
    <property type="molecule type" value="Genomic_DNA"/>
</dbReference>
<accession>I0V575</accession>
<feature type="compositionally biased region" description="Pro residues" evidence="1">
    <location>
        <begin position="242"/>
        <end position="254"/>
    </location>
</feature>
<feature type="compositionally biased region" description="Basic and acidic residues" evidence="1">
    <location>
        <begin position="375"/>
        <end position="384"/>
    </location>
</feature>
<dbReference type="SUPFAM" id="SSF140459">
    <property type="entry name" value="PE/PPE dimer-like"/>
    <property type="match status" value="1"/>
</dbReference>
<evidence type="ECO:0000313" key="3">
    <source>
        <dbReference type="Proteomes" id="UP000004691"/>
    </source>
</evidence>
<dbReference type="InterPro" id="IPR038332">
    <property type="entry name" value="PPE_sf"/>
</dbReference>
<dbReference type="eggNOG" id="COG5651">
    <property type="taxonomic scope" value="Bacteria"/>
</dbReference>
<protein>
    <submittedName>
        <fullName evidence="2">PPE family protein</fullName>
    </submittedName>
</protein>
<dbReference type="RefSeq" id="WP_006239435.1">
    <property type="nucleotide sequence ID" value="NZ_JH636049.1"/>
</dbReference>
<feature type="compositionally biased region" description="Low complexity" evidence="1">
    <location>
        <begin position="297"/>
        <end position="318"/>
    </location>
</feature>